<protein>
    <submittedName>
        <fullName evidence="2">Uncharacterized protein</fullName>
    </submittedName>
</protein>
<evidence type="ECO:0000313" key="3">
    <source>
        <dbReference type="Proteomes" id="UP000285405"/>
    </source>
</evidence>
<accession>A0A420ISV7</accession>
<evidence type="ECO:0000256" key="1">
    <source>
        <dbReference type="SAM" id="MobiDB-lite"/>
    </source>
</evidence>
<dbReference type="AlphaFoldDB" id="A0A420ISV7"/>
<sequence>MQSSFQLSFTSVQKKSMTRSYYPGRFHDEYFCARSGLLGKPYYLLNRGPPSIIPLTALVRKVAPARRDDMLPSSGAPIRRVPILQKSSRY</sequence>
<comment type="caution">
    <text evidence="2">The sequence shown here is derived from an EMBL/GenBank/DDBJ whole genome shotgun (WGS) entry which is preliminary data.</text>
</comment>
<dbReference type="EMBL" id="MCBR01006239">
    <property type="protein sequence ID" value="RKF77595.1"/>
    <property type="molecule type" value="Genomic_DNA"/>
</dbReference>
<name>A0A420ISV7_9PEZI</name>
<gene>
    <name evidence="2" type="ORF">GcC1_062001</name>
</gene>
<reference evidence="2 3" key="1">
    <citation type="journal article" date="2018" name="BMC Genomics">
        <title>Comparative genome analyses reveal sequence features reflecting distinct modes of host-adaptation between dicot and monocot powdery mildew.</title>
        <authorList>
            <person name="Wu Y."/>
            <person name="Ma X."/>
            <person name="Pan Z."/>
            <person name="Kale S.D."/>
            <person name="Song Y."/>
            <person name="King H."/>
            <person name="Zhang Q."/>
            <person name="Presley C."/>
            <person name="Deng X."/>
            <person name="Wei C.I."/>
            <person name="Xiao S."/>
        </authorList>
    </citation>
    <scope>NUCLEOTIDE SEQUENCE [LARGE SCALE GENOMIC DNA]</scope>
    <source>
        <strain evidence="2">UCSC1</strain>
    </source>
</reference>
<proteinExistence type="predicted"/>
<feature type="region of interest" description="Disordered" evidence="1">
    <location>
        <begin position="70"/>
        <end position="90"/>
    </location>
</feature>
<organism evidence="2 3">
    <name type="scientific">Golovinomyces cichoracearum</name>
    <dbReference type="NCBI Taxonomy" id="62708"/>
    <lineage>
        <taxon>Eukaryota</taxon>
        <taxon>Fungi</taxon>
        <taxon>Dikarya</taxon>
        <taxon>Ascomycota</taxon>
        <taxon>Pezizomycotina</taxon>
        <taxon>Leotiomycetes</taxon>
        <taxon>Erysiphales</taxon>
        <taxon>Erysiphaceae</taxon>
        <taxon>Golovinomyces</taxon>
    </lineage>
</organism>
<evidence type="ECO:0000313" key="2">
    <source>
        <dbReference type="EMBL" id="RKF77595.1"/>
    </source>
</evidence>
<dbReference type="Proteomes" id="UP000285405">
    <property type="component" value="Unassembled WGS sequence"/>
</dbReference>